<evidence type="ECO:0000256" key="1">
    <source>
        <dbReference type="SAM" id="MobiDB-lite"/>
    </source>
</evidence>
<protein>
    <submittedName>
        <fullName evidence="3">Uncharacterized protein</fullName>
    </submittedName>
</protein>
<dbReference type="AlphaFoldDB" id="A0AA35M5S0"/>
<proteinExistence type="predicted"/>
<feature type="compositionally biased region" description="Basic and acidic residues" evidence="1">
    <location>
        <begin position="122"/>
        <end position="132"/>
    </location>
</feature>
<keyword evidence="2" id="KW-0812">Transmembrane</keyword>
<feature type="region of interest" description="Disordered" evidence="1">
    <location>
        <begin position="35"/>
        <end position="82"/>
    </location>
</feature>
<feature type="transmembrane region" description="Helical" evidence="2">
    <location>
        <begin position="86"/>
        <end position="108"/>
    </location>
</feature>
<reference evidence="3" key="1">
    <citation type="submission" date="2023-01" db="EMBL/GenBank/DDBJ databases">
        <authorList>
            <person name="Piombo E."/>
        </authorList>
    </citation>
    <scope>NUCLEOTIDE SEQUENCE</scope>
</reference>
<comment type="caution">
    <text evidence="3">The sequence shown here is derived from an EMBL/GenBank/DDBJ whole genome shotgun (WGS) entry which is preliminary data.</text>
</comment>
<feature type="region of interest" description="Disordered" evidence="1">
    <location>
        <begin position="112"/>
        <end position="191"/>
    </location>
</feature>
<organism evidence="3 4">
    <name type="scientific">Clonostachys chloroleuca</name>
    <dbReference type="NCBI Taxonomy" id="1926264"/>
    <lineage>
        <taxon>Eukaryota</taxon>
        <taxon>Fungi</taxon>
        <taxon>Dikarya</taxon>
        <taxon>Ascomycota</taxon>
        <taxon>Pezizomycotina</taxon>
        <taxon>Sordariomycetes</taxon>
        <taxon>Hypocreomycetidae</taxon>
        <taxon>Hypocreales</taxon>
        <taxon>Bionectriaceae</taxon>
        <taxon>Clonostachys</taxon>
    </lineage>
</organism>
<dbReference type="EMBL" id="CABFNP030001058">
    <property type="protein sequence ID" value="CAI6091030.1"/>
    <property type="molecule type" value="Genomic_DNA"/>
</dbReference>
<gene>
    <name evidence="3" type="ORF">CCHLO57077_00018116</name>
</gene>
<keyword evidence="2" id="KW-0472">Membrane</keyword>
<evidence type="ECO:0000313" key="4">
    <source>
        <dbReference type="Proteomes" id="UP001160390"/>
    </source>
</evidence>
<accession>A0AA35M5S0</accession>
<keyword evidence="2" id="KW-1133">Transmembrane helix</keyword>
<sequence length="202" mass="21396">MSPQVDTASAAWGPIIASTSIISVDDNTLAIDTGSLTRPTSTGASVSSSLTSQTIDNPLTTTQSQNVGQQTTGPSSPDEHSKNKEAWIAGAVIGPIAFILLLAGAFLLGRRSRRSTKSTTSNDEKGLTEQKPPEQASMPELHEDSIIPSQELYGSLPEHPTVAEKPSNEPSAQELPASIPQSKTNDKGIRNKKYEAVITMEN</sequence>
<name>A0AA35M5S0_9HYPO</name>
<feature type="compositionally biased region" description="Polar residues" evidence="1">
    <location>
        <begin position="55"/>
        <end position="75"/>
    </location>
</feature>
<evidence type="ECO:0000313" key="3">
    <source>
        <dbReference type="EMBL" id="CAI6091030.1"/>
    </source>
</evidence>
<evidence type="ECO:0000256" key="2">
    <source>
        <dbReference type="SAM" id="Phobius"/>
    </source>
</evidence>
<feature type="compositionally biased region" description="Low complexity" evidence="1">
    <location>
        <begin position="40"/>
        <end position="54"/>
    </location>
</feature>
<dbReference type="Proteomes" id="UP001160390">
    <property type="component" value="Unassembled WGS sequence"/>
</dbReference>
<keyword evidence="4" id="KW-1185">Reference proteome</keyword>